<dbReference type="OrthoDB" id="1144182at2"/>
<feature type="transmembrane region" description="Helical" evidence="1">
    <location>
        <begin position="75"/>
        <end position="96"/>
    </location>
</feature>
<dbReference type="Proteomes" id="UP000184406">
    <property type="component" value="Unassembled WGS sequence"/>
</dbReference>
<name>A0A1M4U3M0_9FLAO</name>
<feature type="transmembrane region" description="Helical" evidence="1">
    <location>
        <begin position="47"/>
        <end position="69"/>
    </location>
</feature>
<keyword evidence="3" id="KW-1185">Reference proteome</keyword>
<accession>A0A1M4U3M0</accession>
<keyword evidence="1" id="KW-1133">Transmembrane helix</keyword>
<evidence type="ECO:0000256" key="1">
    <source>
        <dbReference type="SAM" id="Phobius"/>
    </source>
</evidence>
<evidence type="ECO:0008006" key="4">
    <source>
        <dbReference type="Google" id="ProtNLM"/>
    </source>
</evidence>
<dbReference type="AlphaFoldDB" id="A0A1M4U3M0"/>
<keyword evidence="1" id="KW-0472">Membrane</keyword>
<keyword evidence="1" id="KW-0812">Transmembrane</keyword>
<evidence type="ECO:0000313" key="3">
    <source>
        <dbReference type="Proteomes" id="UP000184406"/>
    </source>
</evidence>
<gene>
    <name evidence="2" type="ORF">SAMN03080594_101482</name>
</gene>
<dbReference type="RefSeq" id="WP_072860125.1">
    <property type="nucleotide sequence ID" value="NZ_FQUX01000001.1"/>
</dbReference>
<reference evidence="3" key="1">
    <citation type="submission" date="2016-11" db="EMBL/GenBank/DDBJ databases">
        <authorList>
            <person name="Varghese N."/>
            <person name="Submissions S."/>
        </authorList>
    </citation>
    <scope>NUCLEOTIDE SEQUENCE [LARGE SCALE GENOMIC DNA]</scope>
    <source>
        <strain evidence="3">DSM 17539</strain>
    </source>
</reference>
<evidence type="ECO:0000313" key="2">
    <source>
        <dbReference type="EMBL" id="SHE51328.1"/>
    </source>
</evidence>
<sequence length="114" mass="13161">MALEEIRENLSEVDGDIRSYLENTGEYYKLQGFKIGMRSMTSFAKMLMLGSIALLALFMLSCAAAYGIGVWLENTFLGFLFVGLFYSLVGIIFYLYRDLMDKPMLKKFSEYYFD</sequence>
<proteinExistence type="predicted"/>
<dbReference type="EMBL" id="FQUX01000001">
    <property type="protein sequence ID" value="SHE51328.1"/>
    <property type="molecule type" value="Genomic_DNA"/>
</dbReference>
<protein>
    <recommendedName>
        <fullName evidence="4">Holin-X, holin superfamily III</fullName>
    </recommendedName>
</protein>
<organism evidence="2 3">
    <name type="scientific">Arenibacter palladensis</name>
    <dbReference type="NCBI Taxonomy" id="237373"/>
    <lineage>
        <taxon>Bacteria</taxon>
        <taxon>Pseudomonadati</taxon>
        <taxon>Bacteroidota</taxon>
        <taxon>Flavobacteriia</taxon>
        <taxon>Flavobacteriales</taxon>
        <taxon>Flavobacteriaceae</taxon>
        <taxon>Arenibacter</taxon>
    </lineage>
</organism>